<evidence type="ECO:0000256" key="1">
    <source>
        <dbReference type="ARBA" id="ARBA00011888"/>
    </source>
</evidence>
<comment type="caution">
    <text evidence="5">The sequence shown here is derived from an EMBL/GenBank/DDBJ whole genome shotgun (WGS) entry which is preliminary data.</text>
</comment>
<protein>
    <recommendedName>
        <fullName evidence="2">Uridine phosphorylase</fullName>
        <ecNumber evidence="1">2.4.2.3</ecNumber>
    </recommendedName>
</protein>
<dbReference type="EMBL" id="JBBMFF010000163">
    <property type="protein sequence ID" value="MEQ2510509.1"/>
    <property type="molecule type" value="Genomic_DNA"/>
</dbReference>
<dbReference type="InterPro" id="IPR035994">
    <property type="entry name" value="Nucleoside_phosphorylase_sf"/>
</dbReference>
<proteinExistence type="predicted"/>
<keyword evidence="6" id="KW-1185">Reference proteome</keyword>
<feature type="domain" description="Nucleoside phosphorylase" evidence="4">
    <location>
        <begin position="26"/>
        <end position="237"/>
    </location>
</feature>
<sequence>MSFGSQKLVHTDGTMHHLGIDAVTPRVILVPDPQEVPLYAALLENPVQQSCYREYATWRGIWRGEPLTVMSCGFGCMPMAIAVEELHHLGAESLIKIAACPAIQPELEPGTLLAASGAVRGEGATREYIDPSYPAVADMPLLGALLSCGVPDAGLFRSHDCTSLETPWAPGGPARIARWAELGVSALDGETSALFVLASILGMHAASLAYLAENYATGAAAPMDAQARGRLFTAAAEALRCC</sequence>
<evidence type="ECO:0000259" key="4">
    <source>
        <dbReference type="Pfam" id="PF01048"/>
    </source>
</evidence>
<dbReference type="PANTHER" id="PTHR43691">
    <property type="entry name" value="URIDINE PHOSPHORYLASE"/>
    <property type="match status" value="1"/>
</dbReference>
<dbReference type="InterPro" id="IPR000845">
    <property type="entry name" value="Nucleoside_phosphorylase_d"/>
</dbReference>
<gene>
    <name evidence="5" type="ORF">WMO66_04470</name>
</gene>
<evidence type="ECO:0000313" key="5">
    <source>
        <dbReference type="EMBL" id="MEQ2510509.1"/>
    </source>
</evidence>
<name>A0ABV1G5L7_9FIRM</name>
<accession>A0ABV1G5L7</accession>
<dbReference type="Gene3D" id="3.40.50.1580">
    <property type="entry name" value="Nucleoside phosphorylase domain"/>
    <property type="match status" value="1"/>
</dbReference>
<dbReference type="Pfam" id="PF01048">
    <property type="entry name" value="PNP_UDP_1"/>
    <property type="match status" value="1"/>
</dbReference>
<comment type="catalytic activity">
    <reaction evidence="3">
        <text>uridine + phosphate = alpha-D-ribose 1-phosphate + uracil</text>
        <dbReference type="Rhea" id="RHEA:24388"/>
        <dbReference type="ChEBI" id="CHEBI:16704"/>
        <dbReference type="ChEBI" id="CHEBI:17568"/>
        <dbReference type="ChEBI" id="CHEBI:43474"/>
        <dbReference type="ChEBI" id="CHEBI:57720"/>
        <dbReference type="EC" id="2.4.2.3"/>
    </reaction>
</comment>
<dbReference type="PANTHER" id="PTHR43691:SF11">
    <property type="entry name" value="FI09636P-RELATED"/>
    <property type="match status" value="1"/>
</dbReference>
<evidence type="ECO:0000256" key="3">
    <source>
        <dbReference type="ARBA" id="ARBA00048447"/>
    </source>
</evidence>
<dbReference type="EC" id="2.4.2.3" evidence="1"/>
<reference evidence="5 6" key="1">
    <citation type="submission" date="2024-03" db="EMBL/GenBank/DDBJ databases">
        <title>Human intestinal bacterial collection.</title>
        <authorList>
            <person name="Pauvert C."/>
            <person name="Hitch T.C.A."/>
            <person name="Clavel T."/>
        </authorList>
    </citation>
    <scope>NUCLEOTIDE SEQUENCE [LARGE SCALE GENOMIC DNA]</scope>
    <source>
        <strain evidence="5 6">CLA-AA-H192</strain>
    </source>
</reference>
<evidence type="ECO:0000313" key="6">
    <source>
        <dbReference type="Proteomes" id="UP001491552"/>
    </source>
</evidence>
<dbReference type="RefSeq" id="WP_349135183.1">
    <property type="nucleotide sequence ID" value="NZ_JBBMFF010000163.1"/>
</dbReference>
<dbReference type="SUPFAM" id="SSF53167">
    <property type="entry name" value="Purine and uridine phosphorylases"/>
    <property type="match status" value="1"/>
</dbReference>
<dbReference type="Proteomes" id="UP001491552">
    <property type="component" value="Unassembled WGS sequence"/>
</dbReference>
<organism evidence="5 6">
    <name type="scientific">Faecousia intestinalis</name>
    <dbReference type="NCBI Taxonomy" id="3133167"/>
    <lineage>
        <taxon>Bacteria</taxon>
        <taxon>Bacillati</taxon>
        <taxon>Bacillota</taxon>
        <taxon>Clostridia</taxon>
        <taxon>Eubacteriales</taxon>
        <taxon>Oscillospiraceae</taxon>
        <taxon>Faecousia</taxon>
    </lineage>
</organism>
<evidence type="ECO:0000256" key="2">
    <source>
        <dbReference type="ARBA" id="ARBA00021980"/>
    </source>
</evidence>